<comment type="subcellular location">
    <subcellularLocation>
        <location evidence="1">Cell membrane</location>
        <topology evidence="1">Multi-pass membrane protein</topology>
    </subcellularLocation>
</comment>
<feature type="transmembrane region" description="Helical" evidence="6">
    <location>
        <begin position="341"/>
        <end position="363"/>
    </location>
</feature>
<protein>
    <recommendedName>
        <fullName evidence="9">Major facilitator superfamily (MFS) profile domain-containing protein</fullName>
    </recommendedName>
</protein>
<dbReference type="InterPro" id="IPR036259">
    <property type="entry name" value="MFS_trans_sf"/>
</dbReference>
<evidence type="ECO:0000256" key="1">
    <source>
        <dbReference type="ARBA" id="ARBA00004651"/>
    </source>
</evidence>
<dbReference type="PATRIC" id="fig|1196324.3.peg.1237"/>
<dbReference type="CDD" id="cd06173">
    <property type="entry name" value="MFS_MefA_like"/>
    <property type="match status" value="1"/>
</dbReference>
<evidence type="ECO:0000313" key="8">
    <source>
        <dbReference type="Proteomes" id="UP000004080"/>
    </source>
</evidence>
<gene>
    <name evidence="7" type="ORF">A374_06061</name>
</gene>
<dbReference type="eggNOG" id="COG2211">
    <property type="taxonomic scope" value="Bacteria"/>
</dbReference>
<evidence type="ECO:0000256" key="6">
    <source>
        <dbReference type="SAM" id="Phobius"/>
    </source>
</evidence>
<dbReference type="SUPFAM" id="SSF103473">
    <property type="entry name" value="MFS general substrate transporter"/>
    <property type="match status" value="1"/>
</dbReference>
<dbReference type="GO" id="GO:0022857">
    <property type="term" value="F:transmembrane transporter activity"/>
    <property type="evidence" value="ECO:0007669"/>
    <property type="project" value="InterPro"/>
</dbReference>
<evidence type="ECO:0000256" key="4">
    <source>
        <dbReference type="ARBA" id="ARBA00022989"/>
    </source>
</evidence>
<dbReference type="PANTHER" id="PTHR23513">
    <property type="entry name" value="INTEGRAL MEMBRANE EFFLUX PROTEIN-RELATED"/>
    <property type="match status" value="1"/>
</dbReference>
<feature type="transmembrane region" description="Helical" evidence="6">
    <location>
        <begin position="37"/>
        <end position="58"/>
    </location>
</feature>
<feature type="transmembrane region" description="Helical" evidence="6">
    <location>
        <begin position="70"/>
        <end position="92"/>
    </location>
</feature>
<keyword evidence="2" id="KW-1003">Cell membrane</keyword>
<dbReference type="STRING" id="1196324.A374_06061"/>
<evidence type="ECO:0000313" key="7">
    <source>
        <dbReference type="EMBL" id="EIT86140.1"/>
    </source>
</evidence>
<keyword evidence="8" id="KW-1185">Reference proteome</keyword>
<evidence type="ECO:0000256" key="5">
    <source>
        <dbReference type="ARBA" id="ARBA00023136"/>
    </source>
</evidence>
<accession>I8UGW1</accession>
<name>I8UGW1_9BACL</name>
<dbReference type="RefSeq" id="WP_007201309.1">
    <property type="nucleotide sequence ID" value="NZ_AKKV01000022.1"/>
</dbReference>
<dbReference type="Pfam" id="PF07690">
    <property type="entry name" value="MFS_1"/>
    <property type="match status" value="1"/>
</dbReference>
<dbReference type="GO" id="GO:0005886">
    <property type="term" value="C:plasma membrane"/>
    <property type="evidence" value="ECO:0007669"/>
    <property type="project" value="UniProtKB-SubCell"/>
</dbReference>
<feature type="transmembrane region" description="Helical" evidence="6">
    <location>
        <begin position="98"/>
        <end position="117"/>
    </location>
</feature>
<dbReference type="Proteomes" id="UP000004080">
    <property type="component" value="Unassembled WGS sequence"/>
</dbReference>
<evidence type="ECO:0000256" key="3">
    <source>
        <dbReference type="ARBA" id="ARBA00022692"/>
    </source>
</evidence>
<evidence type="ECO:0008006" key="9">
    <source>
        <dbReference type="Google" id="ProtNLM"/>
    </source>
</evidence>
<dbReference type="OrthoDB" id="2351575at2"/>
<dbReference type="Gene3D" id="1.20.1250.20">
    <property type="entry name" value="MFS general substrate transporter like domains"/>
    <property type="match status" value="1"/>
</dbReference>
<sequence>MKRPFFLYWYSSTSLSLADVMYIMVLTTFLYEQTGSALQAAILPLVNALTSFVAGMTISVIRRFASFRQLLLLLQIVKASAITIFTFGFSYFSSQYSYLLFILLIVSLAEGWGNPLLRTTIIHLVPQPSLLKANSLLSLSSQTVQIAGYSLTGFLVIAMGNTIPLLITVALLWSGVLTLFFTLPHIPETTTEKASPVTTMKAGWVTLWRQPTLRLVTLMDVIEGMAGTIWIGALTLVYVTEALHESPQWWGYINGSYYIGTIVGGFLTLALASFVKRHLVLAMIVGSACFSLLTLLYGLSTMPLLSLVLCVLMGPSYQLRDVSQETAFQSSVHAEQLPNVYGARSVLLSLTSASSIPLFGFIADHYGIRSVYVIASIFISFSALLAFMLLQKQRSLSTVNNL</sequence>
<evidence type="ECO:0000256" key="2">
    <source>
        <dbReference type="ARBA" id="ARBA00022475"/>
    </source>
</evidence>
<dbReference type="EMBL" id="AKKV01000022">
    <property type="protein sequence ID" value="EIT86140.1"/>
    <property type="molecule type" value="Genomic_DNA"/>
</dbReference>
<feature type="transmembrane region" description="Helical" evidence="6">
    <location>
        <begin position="369"/>
        <end position="390"/>
    </location>
</feature>
<keyword evidence="4 6" id="KW-1133">Transmembrane helix</keyword>
<organism evidence="7 8">
    <name type="scientific">Fictibacillus macauensis ZFHKF-1</name>
    <dbReference type="NCBI Taxonomy" id="1196324"/>
    <lineage>
        <taxon>Bacteria</taxon>
        <taxon>Bacillati</taxon>
        <taxon>Bacillota</taxon>
        <taxon>Bacilli</taxon>
        <taxon>Bacillales</taxon>
        <taxon>Fictibacillaceae</taxon>
        <taxon>Fictibacillus</taxon>
    </lineage>
</organism>
<proteinExistence type="predicted"/>
<keyword evidence="3 6" id="KW-0812">Transmembrane</keyword>
<dbReference type="InterPro" id="IPR011701">
    <property type="entry name" value="MFS"/>
</dbReference>
<feature type="transmembrane region" description="Helical" evidence="6">
    <location>
        <begin position="249"/>
        <end position="272"/>
    </location>
</feature>
<feature type="transmembrane region" description="Helical" evidence="6">
    <location>
        <begin position="7"/>
        <end position="31"/>
    </location>
</feature>
<feature type="transmembrane region" description="Helical" evidence="6">
    <location>
        <begin position="215"/>
        <end position="237"/>
    </location>
</feature>
<comment type="caution">
    <text evidence="7">The sequence shown here is derived from an EMBL/GenBank/DDBJ whole genome shotgun (WGS) entry which is preliminary data.</text>
</comment>
<dbReference type="PANTHER" id="PTHR23513:SF19">
    <property type="entry name" value="MAJOR FACILITATOR SUPERFAMILY (MFS) PROFILE DOMAIN-CONTAINING PROTEIN"/>
    <property type="match status" value="1"/>
</dbReference>
<reference evidence="7 8" key="1">
    <citation type="journal article" date="2012" name="J. Bacteriol.">
        <title>Genome of Bacillus macauensis ZFHKF-1, a Long-Chain-Forming Bacterium.</title>
        <authorList>
            <person name="Cai L."/>
            <person name="Zhang T."/>
        </authorList>
    </citation>
    <scope>NUCLEOTIDE SEQUENCE [LARGE SCALE GENOMIC DNA]</scope>
    <source>
        <strain evidence="7 8">ZFHKF-1</strain>
    </source>
</reference>
<dbReference type="AlphaFoldDB" id="I8UGW1"/>
<keyword evidence="5 6" id="KW-0472">Membrane</keyword>